<dbReference type="Proteomes" id="UP000068164">
    <property type="component" value="Unassembled WGS sequence"/>
</dbReference>
<dbReference type="AlphaFoldDB" id="A0A120FR74"/>
<proteinExistence type="predicted"/>
<feature type="compositionally biased region" description="Polar residues" evidence="1">
    <location>
        <begin position="492"/>
        <end position="503"/>
    </location>
</feature>
<dbReference type="RefSeq" id="WP_007538805.1">
    <property type="nucleotide sequence ID" value="NZ_LNCD01000010.1"/>
</dbReference>
<sequence>MDDQDAEMSEAQKRPKRERPVDDLPTQKVGSSNNSRESQELDKITRKLAALNGLSEIGPSTTRMSLEVAIPRSGHENQVEYYPWEYAKEKFGGEINLNRFTKVLSDETGRTQPLPRAYDTIPVTPGISFENQLKEREKTWATWRRDIDGLPSKPSNGKDNWRKLKRDDPAAWRVTPSGLRRAAYQWNNPEKAGEQLPEYIIKFSSRNERGYRRIGLWRDDPLVVRQQTYDLAETFGPENVLIKNEYNEFDSISNINKRGEHEAERRSQRLVGNEIRYNPDLPPVVVQHGDHLVSINDIRDKNLQQAMPVLQRLEEELNYRPEKLRIGMSSREGDSFHNPKLLKELDTELFSQICKDYNLPADKLAKNGKFLEHGLTWVQIENGVFRDGASIMKELSREGKKITDVYDKTQIFTHHHTVDGKIKSSAKMLYASLRDDDGISREVAQIIGVEAREKQAVRRQEVTLNAQKALDRLDGYNSSDDERLSPRKALVQQRQGQQSSYGL</sequence>
<keyword evidence="3" id="KW-1185">Reference proteome</keyword>
<reference evidence="2 3" key="1">
    <citation type="submission" date="2015-11" db="EMBL/GenBank/DDBJ databases">
        <title>Draft Genome Sequence of the Strain BR 10423 (Rhizobium sp.) isolated from nodules of Mimosa pudica.</title>
        <authorList>
            <person name="Barauna A.C."/>
            <person name="Zilli J.E."/>
            <person name="Simoes-Araujo J.L."/>
            <person name="Reis V.M."/>
            <person name="James E.K."/>
            <person name="Reis F.B.Jr."/>
            <person name="Rouws L.F."/>
            <person name="Passos S.R."/>
            <person name="Gois S.R."/>
        </authorList>
    </citation>
    <scope>NUCLEOTIDE SEQUENCE [LARGE SCALE GENOMIC DNA]</scope>
    <source>
        <strain evidence="2 3">BR10423</strain>
    </source>
</reference>
<evidence type="ECO:0000313" key="2">
    <source>
        <dbReference type="EMBL" id="KWV59674.1"/>
    </source>
</evidence>
<protein>
    <submittedName>
        <fullName evidence="2">Uncharacterized protein</fullName>
    </submittedName>
</protein>
<name>A0A120FR74_9HYPH</name>
<feature type="region of interest" description="Disordered" evidence="1">
    <location>
        <begin position="474"/>
        <end position="503"/>
    </location>
</feature>
<dbReference type="OrthoDB" id="9804312at2"/>
<feature type="compositionally biased region" description="Basic and acidic residues" evidence="1">
    <location>
        <begin position="474"/>
        <end position="485"/>
    </location>
</feature>
<organism evidence="2 3">
    <name type="scientific">Rhizobium altiplani</name>
    <dbReference type="NCBI Taxonomy" id="1864509"/>
    <lineage>
        <taxon>Bacteria</taxon>
        <taxon>Pseudomonadati</taxon>
        <taxon>Pseudomonadota</taxon>
        <taxon>Alphaproteobacteria</taxon>
        <taxon>Hyphomicrobiales</taxon>
        <taxon>Rhizobiaceae</taxon>
        <taxon>Rhizobium/Agrobacterium group</taxon>
        <taxon>Rhizobium</taxon>
    </lineage>
</organism>
<feature type="compositionally biased region" description="Basic and acidic residues" evidence="1">
    <location>
        <begin position="10"/>
        <end position="22"/>
    </location>
</feature>
<comment type="caution">
    <text evidence="2">The sequence shown here is derived from an EMBL/GenBank/DDBJ whole genome shotgun (WGS) entry which is preliminary data.</text>
</comment>
<evidence type="ECO:0000256" key="1">
    <source>
        <dbReference type="SAM" id="MobiDB-lite"/>
    </source>
</evidence>
<evidence type="ECO:0000313" key="3">
    <source>
        <dbReference type="Proteomes" id="UP000068164"/>
    </source>
</evidence>
<gene>
    <name evidence="2" type="ORF">AS026_28260</name>
</gene>
<feature type="region of interest" description="Disordered" evidence="1">
    <location>
        <begin position="1"/>
        <end position="43"/>
    </location>
</feature>
<dbReference type="EMBL" id="LNCD01000010">
    <property type="protein sequence ID" value="KWV59674.1"/>
    <property type="molecule type" value="Genomic_DNA"/>
</dbReference>
<accession>A0A120FR74</accession>